<name>C5BU82_TERTT</name>
<dbReference type="GO" id="GO:0016747">
    <property type="term" value="F:acyltransferase activity, transferring groups other than amino-acyl groups"/>
    <property type="evidence" value="ECO:0007669"/>
    <property type="project" value="InterPro"/>
</dbReference>
<dbReference type="SUPFAM" id="SSF55729">
    <property type="entry name" value="Acyl-CoA N-acyltransferases (Nat)"/>
    <property type="match status" value="1"/>
</dbReference>
<sequence length="314" mass="35232">MMNKPNYTVREAFWNTDAQLLSAIRREVFIDEQQVPEELELDEKDGGGITRHFLIENEQEAIGCARLLPAGQIGRMAVRMPYRRGGYGSQLLRFIVRQALEEYGIAPFLHSQVSAIPFYASLGFEAEGPEFDDAGIPHRTMRLPDTADALAAVYQDSVHRLHDAKHYSHHVATLARTASRTLDILCANLTPAVWANEDVLEGVSALARHSANSQIRILIADSKPLQGVSHPLVRLIQRLPSTLQIKVINADISAPDHGYAIADRQRIAFLNDEASYNGFVNYRAPAECRHQLDEFDRLWNYNSSSDPNLTTIFI</sequence>
<dbReference type="PROSITE" id="PS51186">
    <property type="entry name" value="GNAT"/>
    <property type="match status" value="1"/>
</dbReference>
<keyword evidence="3" id="KW-1185">Reference proteome</keyword>
<evidence type="ECO:0000313" key="2">
    <source>
        <dbReference type="EMBL" id="ACR14806.1"/>
    </source>
</evidence>
<dbReference type="EMBL" id="CP001614">
    <property type="protein sequence ID" value="ACR14806.1"/>
    <property type="molecule type" value="Genomic_DNA"/>
</dbReference>
<dbReference type="AlphaFoldDB" id="C5BU82"/>
<dbReference type="HOGENOM" id="CLU_075058_0_0_6"/>
<dbReference type="Pfam" id="PF13673">
    <property type="entry name" value="Acetyltransf_10"/>
    <property type="match status" value="1"/>
</dbReference>
<proteinExistence type="predicted"/>
<dbReference type="STRING" id="377629.TERTU_1747"/>
<dbReference type="InterPro" id="IPR057691">
    <property type="entry name" value="DUF7931"/>
</dbReference>
<dbReference type="Proteomes" id="UP000009080">
    <property type="component" value="Chromosome"/>
</dbReference>
<dbReference type="CDD" id="cd04301">
    <property type="entry name" value="NAT_SF"/>
    <property type="match status" value="1"/>
</dbReference>
<dbReference type="InterPro" id="IPR000182">
    <property type="entry name" value="GNAT_dom"/>
</dbReference>
<dbReference type="KEGG" id="ttu:TERTU_1747"/>
<gene>
    <name evidence="2" type="ordered locus">TERTU_1747</name>
</gene>
<dbReference type="RefSeq" id="WP_015820920.1">
    <property type="nucleotide sequence ID" value="NC_012997.1"/>
</dbReference>
<evidence type="ECO:0000313" key="3">
    <source>
        <dbReference type="Proteomes" id="UP000009080"/>
    </source>
</evidence>
<feature type="domain" description="N-acetyltransferase" evidence="1">
    <location>
        <begin position="7"/>
        <end position="146"/>
    </location>
</feature>
<organism evidence="2 3">
    <name type="scientific">Teredinibacter turnerae (strain ATCC 39867 / T7901)</name>
    <dbReference type="NCBI Taxonomy" id="377629"/>
    <lineage>
        <taxon>Bacteria</taxon>
        <taxon>Pseudomonadati</taxon>
        <taxon>Pseudomonadota</taxon>
        <taxon>Gammaproteobacteria</taxon>
        <taxon>Cellvibrionales</taxon>
        <taxon>Cellvibrionaceae</taxon>
        <taxon>Teredinibacter</taxon>
    </lineage>
</organism>
<dbReference type="InterPro" id="IPR016181">
    <property type="entry name" value="Acyl_CoA_acyltransferase"/>
</dbReference>
<protein>
    <submittedName>
        <fullName evidence="2">Acetyltransferase, GNAT family</fullName>
    </submittedName>
</protein>
<accession>C5BU82</accession>
<dbReference type="Gene3D" id="3.40.630.30">
    <property type="match status" value="1"/>
</dbReference>
<dbReference type="eggNOG" id="COG2153">
    <property type="taxonomic scope" value="Bacteria"/>
</dbReference>
<reference evidence="2 3" key="1">
    <citation type="journal article" date="2009" name="PLoS ONE">
        <title>The complete genome of Teredinibacter turnerae T7901: an intracellular endosymbiont of marine wood-boring bivalves (shipworms).</title>
        <authorList>
            <person name="Yang J.C."/>
            <person name="Madupu R."/>
            <person name="Durkin A.S."/>
            <person name="Ekborg N.A."/>
            <person name="Pedamallu C.S."/>
            <person name="Hostetler J.B."/>
            <person name="Radune D."/>
            <person name="Toms B.S."/>
            <person name="Henrissat B."/>
            <person name="Coutinho P.M."/>
            <person name="Schwarz S."/>
            <person name="Field L."/>
            <person name="Trindade-Silva A.E."/>
            <person name="Soares C.A.G."/>
            <person name="Elshahawi S."/>
            <person name="Hanora A."/>
            <person name="Schmidt E.W."/>
            <person name="Haygood M.G."/>
            <person name="Posfai J."/>
            <person name="Benner J."/>
            <person name="Madinger C."/>
            <person name="Nove J."/>
            <person name="Anton B."/>
            <person name="Chaudhary K."/>
            <person name="Foster J."/>
            <person name="Holman A."/>
            <person name="Kumar S."/>
            <person name="Lessard P.A."/>
            <person name="Luyten Y.A."/>
            <person name="Slatko B."/>
            <person name="Wood N."/>
            <person name="Wu B."/>
            <person name="Teplitski M."/>
            <person name="Mougous J.D."/>
            <person name="Ward N."/>
            <person name="Eisen J.A."/>
            <person name="Badger J.H."/>
            <person name="Distel D.L."/>
        </authorList>
    </citation>
    <scope>NUCLEOTIDE SEQUENCE [LARGE SCALE GENOMIC DNA]</scope>
    <source>
        <strain evidence="3">ATCC 39867 / T7901</strain>
    </source>
</reference>
<evidence type="ECO:0000259" key="1">
    <source>
        <dbReference type="PROSITE" id="PS51186"/>
    </source>
</evidence>
<dbReference type="Pfam" id="PF25559">
    <property type="entry name" value="DUF7931"/>
    <property type="match status" value="1"/>
</dbReference>